<evidence type="ECO:0000259" key="3">
    <source>
        <dbReference type="Pfam" id="PF18962"/>
    </source>
</evidence>
<accession>A0A8J6TZV5</accession>
<dbReference type="RefSeq" id="WP_163491422.1">
    <property type="nucleotide sequence ID" value="NZ_JACVEL010000005.1"/>
</dbReference>
<feature type="signal peptide" evidence="2">
    <location>
        <begin position="1"/>
        <end position="26"/>
    </location>
</feature>
<protein>
    <submittedName>
        <fullName evidence="4">T9SS type A sorting domain-containing protein</fullName>
    </submittedName>
</protein>
<dbReference type="NCBIfam" id="TIGR04183">
    <property type="entry name" value="Por_Secre_tail"/>
    <property type="match status" value="1"/>
</dbReference>
<dbReference type="AlphaFoldDB" id="A0A8J6TZV5"/>
<proteinExistence type="predicted"/>
<evidence type="ECO:0000313" key="5">
    <source>
        <dbReference type="Proteomes" id="UP000652681"/>
    </source>
</evidence>
<dbReference type="Proteomes" id="UP000652681">
    <property type="component" value="Unassembled WGS sequence"/>
</dbReference>
<keyword evidence="1 2" id="KW-0732">Signal</keyword>
<evidence type="ECO:0000256" key="2">
    <source>
        <dbReference type="SAM" id="SignalP"/>
    </source>
</evidence>
<feature type="chain" id="PRO_5035305316" evidence="2">
    <location>
        <begin position="27"/>
        <end position="630"/>
    </location>
</feature>
<dbReference type="PANTHER" id="PTHR33683:SF46">
    <property type="entry name" value="SUSHI DOMAIN-CONTAINING PROTEIN"/>
    <property type="match status" value="1"/>
</dbReference>
<feature type="domain" description="Secretion system C-terminal sorting" evidence="3">
    <location>
        <begin position="559"/>
        <end position="626"/>
    </location>
</feature>
<reference evidence="4" key="1">
    <citation type="submission" date="2020-09" db="EMBL/GenBank/DDBJ databases">
        <title>Taishania pollutisoli gen. nov., sp. nov., Isolated from Tetrabromobisphenol A-Contaminated Soil.</title>
        <authorList>
            <person name="Chen Q."/>
        </authorList>
    </citation>
    <scope>NUCLEOTIDE SEQUENCE</scope>
    <source>
        <strain evidence="4">CZZ-1</strain>
    </source>
</reference>
<comment type="caution">
    <text evidence="4">The sequence shown here is derived from an EMBL/GenBank/DDBJ whole genome shotgun (WGS) entry which is preliminary data.</text>
</comment>
<keyword evidence="5" id="KW-1185">Reference proteome</keyword>
<dbReference type="PANTHER" id="PTHR33683">
    <property type="entry name" value="1, PUTATIVE-RELATED"/>
    <property type="match status" value="1"/>
</dbReference>
<dbReference type="EMBL" id="JACVEL010000005">
    <property type="protein sequence ID" value="MBC9812653.1"/>
    <property type="molecule type" value="Genomic_DNA"/>
</dbReference>
<evidence type="ECO:0000313" key="4">
    <source>
        <dbReference type="EMBL" id="MBC9812653.1"/>
    </source>
</evidence>
<dbReference type="InterPro" id="IPR026444">
    <property type="entry name" value="Secre_tail"/>
</dbReference>
<name>A0A8J6TZV5_9FLAO</name>
<sequence length="630" mass="66313">MKNFTYLQISIGVLLFVLLVSSNAYAQPCSVILSSTDSLICAGDSITLNALANGEGMQLQASNTAGNNHRGNMFDIVATNAVTILSFDASPMGNTTIEIYYKTGTWNGFANTPSAWTFIGSAPVAYTGGFSPVAVDVNITIPAGETYAFYVTSSVQGGVALNYSNGTNVGNVYSSDANITFLEGGGMEYPFTMGTGAVYQPRVWNGMIHYTLADQPGTVITWGTGETTTSIPAAPSMTTEYTVSASIPGCATTLHDTLDVVVSIPVVEITSTASTVCAGTEVLLYGTGAETYAWDNGITDSVAFLADTTVTYSVIGTDSVGCTGTDLFTLTVNQNPDVFAGPDFNVCEGNSATLAGQGATSYVWNNNITDNVAFEPENTATYIVIGTDDNGCSKEDTVTITVSALPIVSAGPDVDLCKGEEYTLSGTGAETYAWNHSVTDGMPFTPQATGIYTVTGTDTNGCTATDEMKITVHTVMASIFSSGPVLSAGTLVDMTAQWVNCFDMSPVSGETGASFEAQHTGSYAVIITDNVYGCSDTSNCIQVDFVGIDELQQDATLSVYPVPTNSTVTITSTDAPIERTELIDLLGKVLETTEPHAAQTTFDLSTYPSNIFFVRVYRGDQMTLMRVIKD</sequence>
<gene>
    <name evidence="4" type="ORF">H9Y05_09235</name>
</gene>
<evidence type="ECO:0000256" key="1">
    <source>
        <dbReference type="ARBA" id="ARBA00022729"/>
    </source>
</evidence>
<dbReference type="Pfam" id="PF18962">
    <property type="entry name" value="Por_Secre_tail"/>
    <property type="match status" value="1"/>
</dbReference>
<organism evidence="4 5">
    <name type="scientific">Taishania pollutisoli</name>
    <dbReference type="NCBI Taxonomy" id="2766479"/>
    <lineage>
        <taxon>Bacteria</taxon>
        <taxon>Pseudomonadati</taxon>
        <taxon>Bacteroidota</taxon>
        <taxon>Flavobacteriia</taxon>
        <taxon>Flavobacteriales</taxon>
        <taxon>Crocinitomicaceae</taxon>
        <taxon>Taishania</taxon>
    </lineage>
</organism>